<protein>
    <recommendedName>
        <fullName evidence="4">F-box domain-containing protein</fullName>
    </recommendedName>
</protein>
<sequence>MSSATHHIPRGLETVALSMQLEQVQQHIHNDAQTINRLPAELLSRIFAIGEALDRSTRPRMDWYIGFQEIVTHVCHRWREVAIRCPTLWTYIHITRPSSYHLVSLYLARAGSGSLLDIDIELRTRFWKVVAIESHDSQTQLHKVPYLLKFLTSRGATVDRWKSLTVCAKQPEVLYAIIGFINAKPARALKSISCRWKYWRQGSEIDVDEELRSLEYPHLFSESYSFSSSMMPKLRSVDFNAVSWGYVFGQSPGSPLLTGLTNLSLTSAHFPCSVSDIQNLLAFNPELEHLSLSISKQAATEFHHDINPVPSSLHVRLSKLLSLSFSTSGGTEWVLSVLPIISAPVLRRFSIAGDFMLLHQSLNLTKHLTGGKLSLQHGHPNIVSSTEDIRPTYPLLDELNISMLTMITEILLRMLFSLPTITKLHIGYQHIKQLKTVPQVLPNLEHIYCSWMPYRQLGDLLRRRTNAGFPIRTVHLGHAGLDHVGGLLPEDVRYEYHHALEYELDYDESDLASNDGLGEDEDMFEDSSDDLMLMTDEAPGSSNEDDSSPSPQ</sequence>
<feature type="compositionally biased region" description="Acidic residues" evidence="1">
    <location>
        <begin position="543"/>
        <end position="552"/>
    </location>
</feature>
<dbReference type="Gene3D" id="1.20.1280.50">
    <property type="match status" value="1"/>
</dbReference>
<proteinExistence type="predicted"/>
<organism evidence="2 3">
    <name type="scientific">Rhizoctonia solani</name>
    <dbReference type="NCBI Taxonomy" id="456999"/>
    <lineage>
        <taxon>Eukaryota</taxon>
        <taxon>Fungi</taxon>
        <taxon>Dikarya</taxon>
        <taxon>Basidiomycota</taxon>
        <taxon>Agaricomycotina</taxon>
        <taxon>Agaricomycetes</taxon>
        <taxon>Cantharellales</taxon>
        <taxon>Ceratobasidiaceae</taxon>
        <taxon>Rhizoctonia</taxon>
    </lineage>
</organism>
<name>A0A8H3D5S3_9AGAM</name>
<dbReference type="SUPFAM" id="SSF52047">
    <property type="entry name" value="RNI-like"/>
    <property type="match status" value="1"/>
</dbReference>
<feature type="region of interest" description="Disordered" evidence="1">
    <location>
        <begin position="510"/>
        <end position="552"/>
    </location>
</feature>
<evidence type="ECO:0000313" key="2">
    <source>
        <dbReference type="EMBL" id="CAE6515926.1"/>
    </source>
</evidence>
<dbReference type="Proteomes" id="UP000663831">
    <property type="component" value="Unassembled WGS sequence"/>
</dbReference>
<accession>A0A8H3D5S3</accession>
<dbReference type="AlphaFoldDB" id="A0A8H3D5S3"/>
<dbReference type="EMBL" id="CAJMWV010005797">
    <property type="protein sequence ID" value="CAE6515926.1"/>
    <property type="molecule type" value="Genomic_DNA"/>
</dbReference>
<evidence type="ECO:0000256" key="1">
    <source>
        <dbReference type="SAM" id="MobiDB-lite"/>
    </source>
</evidence>
<dbReference type="OrthoDB" id="3229088at2759"/>
<gene>
    <name evidence="2" type="ORF">RDB_LOCUS136777</name>
</gene>
<comment type="caution">
    <text evidence="2">The sequence shown here is derived from an EMBL/GenBank/DDBJ whole genome shotgun (WGS) entry which is preliminary data.</text>
</comment>
<dbReference type="InterPro" id="IPR032675">
    <property type="entry name" value="LRR_dom_sf"/>
</dbReference>
<evidence type="ECO:0000313" key="3">
    <source>
        <dbReference type="Proteomes" id="UP000663831"/>
    </source>
</evidence>
<feature type="compositionally biased region" description="Acidic residues" evidence="1">
    <location>
        <begin position="517"/>
        <end position="529"/>
    </location>
</feature>
<dbReference type="Gene3D" id="3.80.10.10">
    <property type="entry name" value="Ribonuclease Inhibitor"/>
    <property type="match status" value="1"/>
</dbReference>
<evidence type="ECO:0008006" key="4">
    <source>
        <dbReference type="Google" id="ProtNLM"/>
    </source>
</evidence>
<reference evidence="2" key="1">
    <citation type="submission" date="2021-01" db="EMBL/GenBank/DDBJ databases">
        <authorList>
            <person name="Kaushik A."/>
        </authorList>
    </citation>
    <scope>NUCLEOTIDE SEQUENCE</scope>
    <source>
        <strain evidence="2">AG3-1AP</strain>
    </source>
</reference>